<reference evidence="1 2" key="1">
    <citation type="submission" date="2018-06" db="EMBL/GenBank/DDBJ databases">
        <authorList>
            <consortium name="Pathogen Informatics"/>
            <person name="Doyle S."/>
        </authorList>
    </citation>
    <scope>NUCLEOTIDE SEQUENCE [LARGE SCALE GENOMIC DNA]</scope>
    <source>
        <strain evidence="1 2">NCTC8009</strain>
    </source>
</reference>
<dbReference type="AlphaFoldDB" id="A0A2X3JPE3"/>
<proteinExistence type="predicted"/>
<evidence type="ECO:0000313" key="1">
    <source>
        <dbReference type="EMBL" id="SQD01656.1"/>
    </source>
</evidence>
<dbReference type="EMBL" id="UARW01000010">
    <property type="protein sequence ID" value="SQD01656.1"/>
    <property type="molecule type" value="Genomic_DNA"/>
</dbReference>
<gene>
    <name evidence="1" type="ORF">NCTC8009_02087</name>
</gene>
<evidence type="ECO:0000313" key="2">
    <source>
        <dbReference type="Proteomes" id="UP000250991"/>
    </source>
</evidence>
<protein>
    <submittedName>
        <fullName evidence="1">Putative vimentin</fullName>
    </submittedName>
</protein>
<sequence>MARLEDEGFTVKISFPAISQLQTRARGKKQI</sequence>
<name>A0A2X3JPE3_ECOLX</name>
<organism evidence="1 2">
    <name type="scientific">Escherichia coli</name>
    <dbReference type="NCBI Taxonomy" id="562"/>
    <lineage>
        <taxon>Bacteria</taxon>
        <taxon>Pseudomonadati</taxon>
        <taxon>Pseudomonadota</taxon>
        <taxon>Gammaproteobacteria</taxon>
        <taxon>Enterobacterales</taxon>
        <taxon>Enterobacteriaceae</taxon>
        <taxon>Escherichia</taxon>
    </lineage>
</organism>
<dbReference type="Proteomes" id="UP000250991">
    <property type="component" value="Unassembled WGS sequence"/>
</dbReference>
<accession>A0A2X3JPE3</accession>